<evidence type="ECO:0000313" key="3">
    <source>
        <dbReference type="Proteomes" id="UP000314294"/>
    </source>
</evidence>
<protein>
    <submittedName>
        <fullName evidence="2">Uncharacterized protein</fullName>
    </submittedName>
</protein>
<dbReference type="AlphaFoldDB" id="A0A4Z2FKF1"/>
<accession>A0A4Z2FKF1</accession>
<feature type="region of interest" description="Disordered" evidence="1">
    <location>
        <begin position="68"/>
        <end position="104"/>
    </location>
</feature>
<name>A0A4Z2FKF1_9TELE</name>
<dbReference type="Proteomes" id="UP000314294">
    <property type="component" value="Unassembled WGS sequence"/>
</dbReference>
<keyword evidence="3" id="KW-1185">Reference proteome</keyword>
<proteinExistence type="predicted"/>
<evidence type="ECO:0000256" key="1">
    <source>
        <dbReference type="SAM" id="MobiDB-lite"/>
    </source>
</evidence>
<evidence type="ECO:0000313" key="2">
    <source>
        <dbReference type="EMBL" id="TNN41471.1"/>
    </source>
</evidence>
<organism evidence="2 3">
    <name type="scientific">Liparis tanakae</name>
    <name type="common">Tanaka's snailfish</name>
    <dbReference type="NCBI Taxonomy" id="230148"/>
    <lineage>
        <taxon>Eukaryota</taxon>
        <taxon>Metazoa</taxon>
        <taxon>Chordata</taxon>
        <taxon>Craniata</taxon>
        <taxon>Vertebrata</taxon>
        <taxon>Euteleostomi</taxon>
        <taxon>Actinopterygii</taxon>
        <taxon>Neopterygii</taxon>
        <taxon>Teleostei</taxon>
        <taxon>Neoteleostei</taxon>
        <taxon>Acanthomorphata</taxon>
        <taxon>Eupercaria</taxon>
        <taxon>Perciformes</taxon>
        <taxon>Cottioidei</taxon>
        <taxon>Cottales</taxon>
        <taxon>Liparidae</taxon>
        <taxon>Liparis</taxon>
    </lineage>
</organism>
<dbReference type="EMBL" id="SRLO01001105">
    <property type="protein sequence ID" value="TNN41471.1"/>
    <property type="molecule type" value="Genomic_DNA"/>
</dbReference>
<gene>
    <name evidence="2" type="ORF">EYF80_048355</name>
</gene>
<sequence length="104" mass="11415">MQPPDPDGKVLEVEPELGPRFTKKNCYLSFINAKEQNEDVSGWVNTLNGQQELRYYFPRCSRRSPAFRRPSVAASSEPNVPAAAAGGGKGIWAGPTRQLAPGRK</sequence>
<reference evidence="2 3" key="1">
    <citation type="submission" date="2019-03" db="EMBL/GenBank/DDBJ databases">
        <title>First draft genome of Liparis tanakae, snailfish: a comprehensive survey of snailfish specific genes.</title>
        <authorList>
            <person name="Kim W."/>
            <person name="Song I."/>
            <person name="Jeong J.-H."/>
            <person name="Kim D."/>
            <person name="Kim S."/>
            <person name="Ryu S."/>
            <person name="Song J.Y."/>
            <person name="Lee S.K."/>
        </authorList>
    </citation>
    <scope>NUCLEOTIDE SEQUENCE [LARGE SCALE GENOMIC DNA]</scope>
    <source>
        <tissue evidence="2">Muscle</tissue>
    </source>
</reference>
<comment type="caution">
    <text evidence="2">The sequence shown here is derived from an EMBL/GenBank/DDBJ whole genome shotgun (WGS) entry which is preliminary data.</text>
</comment>